<dbReference type="InterPro" id="IPR027417">
    <property type="entry name" value="P-loop_NTPase"/>
</dbReference>
<feature type="domain" description="ABC transmembrane type-1" evidence="13">
    <location>
        <begin position="115"/>
        <end position="400"/>
    </location>
</feature>
<dbReference type="InterPro" id="IPR044726">
    <property type="entry name" value="ABCC_6TM_D2"/>
</dbReference>
<dbReference type="GO" id="GO:0016887">
    <property type="term" value="F:ATP hydrolysis activity"/>
    <property type="evidence" value="ECO:0007669"/>
    <property type="project" value="InterPro"/>
</dbReference>
<dbReference type="PANTHER" id="PTHR24223:SF443">
    <property type="entry name" value="MULTIDRUG-RESISTANCE LIKE PROTEIN 1, ISOFORM I"/>
    <property type="match status" value="1"/>
</dbReference>
<dbReference type="PROSITE" id="PS00211">
    <property type="entry name" value="ABC_TRANSPORTER_1"/>
    <property type="match status" value="1"/>
</dbReference>
<dbReference type="InterPro" id="IPR036640">
    <property type="entry name" value="ABC1_TM_sf"/>
</dbReference>
<feature type="transmembrane region" description="Helical" evidence="11">
    <location>
        <begin position="114"/>
        <end position="135"/>
    </location>
</feature>
<dbReference type="InterPro" id="IPR050173">
    <property type="entry name" value="ABC_transporter_C-like"/>
</dbReference>
<reference evidence="14" key="1">
    <citation type="submission" date="2021-01" db="EMBL/GenBank/DDBJ databases">
        <authorList>
            <person name="Corre E."/>
            <person name="Pelletier E."/>
            <person name="Niang G."/>
            <person name="Scheremetjew M."/>
            <person name="Finn R."/>
            <person name="Kale V."/>
            <person name="Holt S."/>
            <person name="Cochrane G."/>
            <person name="Meng A."/>
            <person name="Brown T."/>
            <person name="Cohen L."/>
        </authorList>
    </citation>
    <scope>NUCLEOTIDE SEQUENCE</scope>
    <source>
        <strain evidence="14">CCMP722</strain>
    </source>
</reference>
<dbReference type="CDD" id="cd18580">
    <property type="entry name" value="ABC_6TM_ABCC_D2"/>
    <property type="match status" value="1"/>
</dbReference>
<feature type="transmembrane region" description="Helical" evidence="11">
    <location>
        <begin position="384"/>
        <end position="405"/>
    </location>
</feature>
<evidence type="ECO:0000256" key="4">
    <source>
        <dbReference type="ARBA" id="ARBA00022692"/>
    </source>
</evidence>
<feature type="region of interest" description="Disordered" evidence="10">
    <location>
        <begin position="1"/>
        <end position="21"/>
    </location>
</feature>
<feature type="transmembrane region" description="Helical" evidence="11">
    <location>
        <begin position="890"/>
        <end position="914"/>
    </location>
</feature>
<keyword evidence="9 11" id="KW-0472">Membrane</keyword>
<feature type="transmembrane region" description="Helical" evidence="11">
    <location>
        <begin position="1101"/>
        <end position="1122"/>
    </location>
</feature>
<feature type="transmembrane region" description="Helical" evidence="11">
    <location>
        <begin position="1076"/>
        <end position="1095"/>
    </location>
</feature>
<organism evidence="14">
    <name type="scientific">Pyramimonas obovata</name>
    <dbReference type="NCBI Taxonomy" id="1411642"/>
    <lineage>
        <taxon>Eukaryota</taxon>
        <taxon>Viridiplantae</taxon>
        <taxon>Chlorophyta</taxon>
        <taxon>Pyramimonadophyceae</taxon>
        <taxon>Pyramimonadales</taxon>
        <taxon>Pyramimonadaceae</taxon>
        <taxon>Pyramimonas</taxon>
        <taxon>Pyramimonas incertae sedis</taxon>
    </lineage>
</organism>
<feature type="domain" description="ABC transmembrane type-1" evidence="13">
    <location>
        <begin position="890"/>
        <end position="1130"/>
    </location>
</feature>
<feature type="compositionally biased region" description="Acidic residues" evidence="10">
    <location>
        <begin position="746"/>
        <end position="760"/>
    </location>
</feature>
<dbReference type="GO" id="GO:0005524">
    <property type="term" value="F:ATP binding"/>
    <property type="evidence" value="ECO:0007669"/>
    <property type="project" value="UniProtKB-KW"/>
</dbReference>
<dbReference type="CDD" id="cd18579">
    <property type="entry name" value="ABC_6TM_ABCC_D1"/>
    <property type="match status" value="1"/>
</dbReference>
<dbReference type="EMBL" id="HBFA01031275">
    <property type="protein sequence ID" value="CAD8682034.1"/>
    <property type="molecule type" value="Transcribed_RNA"/>
</dbReference>
<feature type="region of interest" description="Disordered" evidence="10">
    <location>
        <begin position="452"/>
        <end position="512"/>
    </location>
</feature>
<dbReference type="Gene3D" id="1.20.1560.10">
    <property type="entry name" value="ABC transporter type 1, transmembrane domain"/>
    <property type="match status" value="2"/>
</dbReference>
<protein>
    <submittedName>
        <fullName evidence="14">Uncharacterized protein</fullName>
    </submittedName>
</protein>
<dbReference type="Pfam" id="PF00005">
    <property type="entry name" value="ABC_tran"/>
    <property type="match status" value="2"/>
</dbReference>
<dbReference type="SMART" id="SM00382">
    <property type="entry name" value="AAA"/>
    <property type="match status" value="2"/>
</dbReference>
<keyword evidence="6" id="KW-0547">Nucleotide-binding</keyword>
<feature type="transmembrane region" description="Helical" evidence="11">
    <location>
        <begin position="233"/>
        <end position="255"/>
    </location>
</feature>
<dbReference type="SUPFAM" id="SSF52540">
    <property type="entry name" value="P-loop containing nucleoside triphosphate hydrolases"/>
    <property type="match status" value="2"/>
</dbReference>
<evidence type="ECO:0000256" key="11">
    <source>
        <dbReference type="SAM" id="Phobius"/>
    </source>
</evidence>
<dbReference type="InterPro" id="IPR003593">
    <property type="entry name" value="AAA+_ATPase"/>
</dbReference>
<feature type="transmembrane region" description="Helical" evidence="11">
    <location>
        <begin position="344"/>
        <end position="364"/>
    </location>
</feature>
<evidence type="ECO:0000256" key="2">
    <source>
        <dbReference type="ARBA" id="ARBA00009726"/>
    </source>
</evidence>
<evidence type="ECO:0000256" key="9">
    <source>
        <dbReference type="ARBA" id="ARBA00023136"/>
    </source>
</evidence>
<evidence type="ECO:0000259" key="13">
    <source>
        <dbReference type="PROSITE" id="PS50929"/>
    </source>
</evidence>
<feature type="transmembrane region" description="Helical" evidence="11">
    <location>
        <begin position="261"/>
        <end position="282"/>
    </location>
</feature>
<feature type="domain" description="ABC transporter" evidence="12">
    <location>
        <begin position="511"/>
        <end position="737"/>
    </location>
</feature>
<dbReference type="InterPro" id="IPR044746">
    <property type="entry name" value="ABCC_6TM_D1"/>
</dbReference>
<accession>A0A7S0RNP0</accession>
<feature type="region of interest" description="Disordered" evidence="10">
    <location>
        <begin position="741"/>
        <end position="815"/>
    </location>
</feature>
<dbReference type="Gene3D" id="3.40.50.300">
    <property type="entry name" value="P-loop containing nucleotide triphosphate hydrolases"/>
    <property type="match status" value="2"/>
</dbReference>
<dbReference type="FunFam" id="3.40.50.300:FF:000074">
    <property type="entry name" value="Multidrug resistance-associated protein 5 isoform 1"/>
    <property type="match status" value="1"/>
</dbReference>
<keyword evidence="3" id="KW-0813">Transport</keyword>
<keyword evidence="7" id="KW-0067">ATP-binding</keyword>
<proteinExistence type="inferred from homology"/>
<evidence type="ECO:0000256" key="8">
    <source>
        <dbReference type="ARBA" id="ARBA00022989"/>
    </source>
</evidence>
<dbReference type="FunFam" id="1.20.1560.10:FF:000010">
    <property type="entry name" value="Multidrug resistance-associated ABC transporter"/>
    <property type="match status" value="1"/>
</dbReference>
<evidence type="ECO:0000256" key="10">
    <source>
        <dbReference type="SAM" id="MobiDB-lite"/>
    </source>
</evidence>
<feature type="compositionally biased region" description="Basic and acidic residues" evidence="10">
    <location>
        <begin position="468"/>
        <end position="478"/>
    </location>
</feature>
<dbReference type="Pfam" id="PF00664">
    <property type="entry name" value="ABC_membrane"/>
    <property type="match status" value="2"/>
</dbReference>
<evidence type="ECO:0000256" key="6">
    <source>
        <dbReference type="ARBA" id="ARBA00022741"/>
    </source>
</evidence>
<evidence type="ECO:0000256" key="1">
    <source>
        <dbReference type="ARBA" id="ARBA00004128"/>
    </source>
</evidence>
<dbReference type="FunFam" id="3.40.50.300:FF:000997">
    <property type="entry name" value="Multidrug resistance-associated protein 1"/>
    <property type="match status" value="1"/>
</dbReference>
<name>A0A7S0RNP0_9CHLO</name>
<dbReference type="SUPFAM" id="SSF90123">
    <property type="entry name" value="ABC transporter transmembrane region"/>
    <property type="match status" value="2"/>
</dbReference>
<evidence type="ECO:0000259" key="12">
    <source>
        <dbReference type="PROSITE" id="PS50893"/>
    </source>
</evidence>
<comment type="similarity">
    <text evidence="2">Belongs to the ABC transporter superfamily. ABCC family. Conjugate transporter (TC 3.A.1.208) subfamily.</text>
</comment>
<keyword evidence="4 11" id="KW-0812">Transmembrane</keyword>
<dbReference type="InterPro" id="IPR003439">
    <property type="entry name" value="ABC_transporter-like_ATP-bd"/>
</dbReference>
<feature type="transmembrane region" description="Helical" evidence="11">
    <location>
        <begin position="968"/>
        <end position="1001"/>
    </location>
</feature>
<evidence type="ECO:0000256" key="7">
    <source>
        <dbReference type="ARBA" id="ARBA00022840"/>
    </source>
</evidence>
<dbReference type="InterPro" id="IPR011527">
    <property type="entry name" value="ABC1_TM_dom"/>
</dbReference>
<dbReference type="GO" id="GO:0140359">
    <property type="term" value="F:ABC-type transporter activity"/>
    <property type="evidence" value="ECO:0007669"/>
    <property type="project" value="InterPro"/>
</dbReference>
<feature type="transmembrane region" description="Helical" evidence="11">
    <location>
        <begin position="155"/>
        <end position="175"/>
    </location>
</feature>
<feature type="compositionally biased region" description="Basic and acidic residues" evidence="10">
    <location>
        <begin position="805"/>
        <end position="815"/>
    </location>
</feature>
<evidence type="ECO:0000313" key="14">
    <source>
        <dbReference type="EMBL" id="CAD8682034.1"/>
    </source>
</evidence>
<dbReference type="PROSITE" id="PS50893">
    <property type="entry name" value="ABC_TRANSPORTER_2"/>
    <property type="match status" value="2"/>
</dbReference>
<dbReference type="FunFam" id="1.20.1560.10:FF:000006">
    <property type="entry name" value="ATP-binding cassette, sub-family C (CFTR/MRP), member 9"/>
    <property type="match status" value="1"/>
</dbReference>
<dbReference type="GO" id="GO:0005774">
    <property type="term" value="C:vacuolar membrane"/>
    <property type="evidence" value="ECO:0007669"/>
    <property type="project" value="UniProtKB-SubCell"/>
</dbReference>
<comment type="subcellular location">
    <subcellularLocation>
        <location evidence="1">Vacuole membrane</location>
        <topology evidence="1">Multi-pass membrane protein</topology>
    </subcellularLocation>
</comment>
<sequence length="1446" mass="157863">MADKEMDGVEGGSRVVTTGKANSSAVQGNRVQQAYDTAGWLSHSTWTWINRLVWVGYKRQLQEDDLPELLQQFKVEEELATFERLWAEELKTQMAASKVPSLGRVLKRQFRVRFFTSVLFNILQAGTQLAAPMILRAIIRYTISRDFSPNPDPKWEGYTLAVAFAFVPFTGAFFFQHSMKVSYMLGASVRALTSALVYQKVFKLSNSARSQRSIGEIQNLMSFDCKQFGDQMMLLPSLFAAPVQIISILVLLYVYLGPSMLLGVAIMILAVPISGIAFGKVAGHRKKQSVHMDKRLKLLSEMVQGVRVLKFYTWEDYFRKEVEGHRLSELAELRTQNLLRASTTFSIVGIPLLVTISSFGLYSALGNNLTTEKAFPALSLFNALVFPLSFLPITIANAITLSVAVKRIDTFFQKPERQAWPPNAARGDEAASTSAISLKGASFLWAETEGMEGYAAPEPPPPQKGKSMKKEDKAKVQPEKAGSAEEEAQQGNSRKSSEESAEVTESKSVTVQLAEDAKPEKTLSKKFEDFSLKDVRVEIQPGQLVVVVGMVGSGKTSLLEALIGEMVLTGGDAAIKGTCAYTSQVPWIMNTTVQDNILFGLPMDTKRYKEVLRACSLTRDLEVLPAGDQTEIGERGINLSGGQKARVALARSCYSSAATVLLDDPLAAVDAHVGKHLSEACIQGFLKGRTVVLVTNALHVLPAADQVLVMKDGCVVQQGPFAELAAQKEGELSTLLEAYGQSKDEAPEEGAPELEAEAELGEPGPLPAIEGRKSIDPQRASLDASRRSSGEAGRVSMESRRRRSSEHAVDLKADGKLIQDEERTAGSVKLKHYMQYVQAAGGWPFLIALVLSLGIGQAARDLGSIALSAWTTAVDENPGKDFKYAYHLRWYSILSVIAIMVAVFRSIMLAYATVHASAGAHGKLLKAIFRAPMHFFDTTPTGRLLNRFSKDMDTIDTQLPPALEQGLFIFANAIGVFTVIGIIFPFFYVCLVPIVAIFLSIQQLFRPSGREMQRLENTMKSPTYNHFQESLNGVSVIRAFGAHGRFAGENRAKIDYHNRAWWVIHAGINRWLGIRLELVGTLVVLSTALLAVSGAPGIDDAGYIGLVLVYASGITPLLNFGVRQVTEVEAKMTSFERIMEYAAVLSEAATDTPKDKELPNSWPSKGHISFQNCSMRYREGLPLVLKSVSFEVPGGNKVGIVGRTGAGKSSIMQALFRMVELSEGRIIIDGADIATLGLKTLRHSLVIMPQDAVLFSTTVRNNVDPTGMATGDEEIWEMLEKAQLADFARSLEGGLDAPVTENGDNFSVGQRQCLCMARALLRRPRVLVLDEATASIDAETDIAIQLCVRTQLNGCTVLTIAHRLHTIMDSDQILVMDKGGIGEYDSPSVLATVPNGLLSTLIDETGPESAAYLRRIASGEKPFTSDVKSILPAVMAVEPLPAVPEL</sequence>
<dbReference type="CDD" id="cd03250">
    <property type="entry name" value="ABCC_MRP_domain1"/>
    <property type="match status" value="1"/>
</dbReference>
<gene>
    <name evidence="14" type="ORF">POBO1169_LOCUS15730</name>
</gene>
<dbReference type="InterPro" id="IPR017871">
    <property type="entry name" value="ABC_transporter-like_CS"/>
</dbReference>
<dbReference type="PANTHER" id="PTHR24223">
    <property type="entry name" value="ATP-BINDING CASSETTE SUB-FAMILY C"/>
    <property type="match status" value="1"/>
</dbReference>
<dbReference type="PROSITE" id="PS50929">
    <property type="entry name" value="ABC_TM1F"/>
    <property type="match status" value="2"/>
</dbReference>
<evidence type="ECO:0000256" key="3">
    <source>
        <dbReference type="ARBA" id="ARBA00022448"/>
    </source>
</evidence>
<dbReference type="CDD" id="cd03244">
    <property type="entry name" value="ABCC_MRP_domain2"/>
    <property type="match status" value="1"/>
</dbReference>
<keyword evidence="5" id="KW-0677">Repeat</keyword>
<evidence type="ECO:0000256" key="5">
    <source>
        <dbReference type="ARBA" id="ARBA00022737"/>
    </source>
</evidence>
<keyword evidence="8 11" id="KW-1133">Transmembrane helix</keyword>
<feature type="domain" description="ABC transporter" evidence="12">
    <location>
        <begin position="1168"/>
        <end position="1403"/>
    </location>
</feature>